<reference evidence="13 14" key="1">
    <citation type="submission" date="2020-08" db="EMBL/GenBank/DDBJ databases">
        <title>Bridging the membrane lipid divide: bacteria of the FCB group superphylum have the potential to synthesize archaeal ether lipids.</title>
        <authorList>
            <person name="Villanueva L."/>
            <person name="Von Meijenfeldt F.A.B."/>
            <person name="Westbye A.B."/>
            <person name="Yadav S."/>
            <person name="Hopmans E.C."/>
            <person name="Dutilh B.E."/>
            <person name="Sinninghe Damste J.S."/>
        </authorList>
    </citation>
    <scope>NUCLEOTIDE SEQUENCE [LARGE SCALE GENOMIC DNA]</scope>
    <source>
        <strain evidence="13">NIOZ-UU47</strain>
    </source>
</reference>
<evidence type="ECO:0000256" key="2">
    <source>
        <dbReference type="ARBA" id="ARBA00004370"/>
    </source>
</evidence>
<comment type="subcellular location">
    <subcellularLocation>
        <location evidence="2">Membrane</location>
    </subcellularLocation>
</comment>
<dbReference type="SMART" id="SM00304">
    <property type="entry name" value="HAMP"/>
    <property type="match status" value="1"/>
</dbReference>
<dbReference type="GO" id="GO:0000155">
    <property type="term" value="F:phosphorelay sensor kinase activity"/>
    <property type="evidence" value="ECO:0007669"/>
    <property type="project" value="InterPro"/>
</dbReference>
<feature type="transmembrane region" description="Helical" evidence="10">
    <location>
        <begin position="181"/>
        <end position="204"/>
    </location>
</feature>
<keyword evidence="8" id="KW-0067">ATP-binding</keyword>
<dbReference type="InterPro" id="IPR005467">
    <property type="entry name" value="His_kinase_dom"/>
</dbReference>
<dbReference type="Gene3D" id="6.10.340.10">
    <property type="match status" value="1"/>
</dbReference>
<accession>A0A8J6NCI6</accession>
<name>A0A8J6NCI6_9BACT</name>
<dbReference type="GO" id="GO:0005524">
    <property type="term" value="F:ATP binding"/>
    <property type="evidence" value="ECO:0007669"/>
    <property type="project" value="UniProtKB-KW"/>
</dbReference>
<comment type="caution">
    <text evidence="13">The sequence shown here is derived from an EMBL/GenBank/DDBJ whole genome shotgun (WGS) entry which is preliminary data.</text>
</comment>
<dbReference type="Proteomes" id="UP000614424">
    <property type="component" value="Unassembled WGS sequence"/>
</dbReference>
<dbReference type="GO" id="GO:0016020">
    <property type="term" value="C:membrane"/>
    <property type="evidence" value="ECO:0007669"/>
    <property type="project" value="UniProtKB-SubCell"/>
</dbReference>
<dbReference type="PANTHER" id="PTHR24421:SF10">
    <property type="entry name" value="NITRATE_NITRITE SENSOR PROTEIN NARQ"/>
    <property type="match status" value="1"/>
</dbReference>
<dbReference type="CDD" id="cd06225">
    <property type="entry name" value="HAMP"/>
    <property type="match status" value="1"/>
</dbReference>
<protein>
    <recommendedName>
        <fullName evidence="3">histidine kinase</fullName>
        <ecNumber evidence="3">2.7.13.3</ecNumber>
    </recommendedName>
</protein>
<evidence type="ECO:0000256" key="1">
    <source>
        <dbReference type="ARBA" id="ARBA00000085"/>
    </source>
</evidence>
<keyword evidence="4" id="KW-0597">Phosphoprotein</keyword>
<keyword evidence="9" id="KW-0902">Two-component regulatory system</keyword>
<sequence>MQNTVVQPLRNKFKNSLLQVPLRFKIMGLALGLVAISGTVTIYRVHDILVSNMKTILKEESVSVARELASHSKDYILINDLYGLTRLLKDIDNNRPEVRYAFVVDSHYEVLAHTFEDGFPLKLLTGEDRLNFQERTTPLPTNEGIVWDTFYPILEGGNGGVRVGITETVMQRQITVFLRSLLLHTFAVMVIALILSVLLTFIIVNPVKKLLGATRSIRRGHYDCIVDTFPQDEVGDLIEAFNAMLRQLQQADIDRQEKEQIRKEFLQRIISIQEQERKKVSRELHDQTGQALASIMVRLNVLDKKNKSGLSEDIAALKKSLIEEMEAIHNLALELRPSVLDDMGLVPALELSLNQFRERHGLHVEFVAIGMEKERADHCVETCVYRIIQESLTNIVKHADAGTVKILLEWRQEMIRCVIEDDGKGFDPDQVPRDRLGLYGMEERACLCGGRFNVDSDSGQGTMISFTIPAKGIIECHE</sequence>
<feature type="transmembrane region" description="Helical" evidence="10">
    <location>
        <begin position="26"/>
        <end position="45"/>
    </location>
</feature>
<dbReference type="Gene3D" id="1.20.5.1930">
    <property type="match status" value="1"/>
</dbReference>
<feature type="domain" description="Histidine kinase" evidence="11">
    <location>
        <begin position="384"/>
        <end position="472"/>
    </location>
</feature>
<dbReference type="InterPro" id="IPR036890">
    <property type="entry name" value="HATPase_C_sf"/>
</dbReference>
<evidence type="ECO:0000256" key="3">
    <source>
        <dbReference type="ARBA" id="ARBA00012438"/>
    </source>
</evidence>
<dbReference type="Pfam" id="PF02518">
    <property type="entry name" value="HATPase_c"/>
    <property type="match status" value="1"/>
</dbReference>
<dbReference type="PROSITE" id="PS50109">
    <property type="entry name" value="HIS_KIN"/>
    <property type="match status" value="1"/>
</dbReference>
<evidence type="ECO:0000259" key="12">
    <source>
        <dbReference type="PROSITE" id="PS50885"/>
    </source>
</evidence>
<dbReference type="InterPro" id="IPR003660">
    <property type="entry name" value="HAMP_dom"/>
</dbReference>
<evidence type="ECO:0000256" key="7">
    <source>
        <dbReference type="ARBA" id="ARBA00022777"/>
    </source>
</evidence>
<evidence type="ECO:0000256" key="9">
    <source>
        <dbReference type="ARBA" id="ARBA00023012"/>
    </source>
</evidence>
<organism evidence="13 14">
    <name type="scientific">Candidatus Desulfobia pelagia</name>
    <dbReference type="NCBI Taxonomy" id="2841692"/>
    <lineage>
        <taxon>Bacteria</taxon>
        <taxon>Pseudomonadati</taxon>
        <taxon>Thermodesulfobacteriota</taxon>
        <taxon>Desulfobulbia</taxon>
        <taxon>Desulfobulbales</taxon>
        <taxon>Desulfobulbaceae</taxon>
        <taxon>Candidatus Desulfobia</taxon>
    </lineage>
</organism>
<comment type="catalytic activity">
    <reaction evidence="1">
        <text>ATP + protein L-histidine = ADP + protein N-phospho-L-histidine.</text>
        <dbReference type="EC" id="2.7.13.3"/>
    </reaction>
</comment>
<dbReference type="EC" id="2.7.13.3" evidence="3"/>
<dbReference type="Pfam" id="PF00672">
    <property type="entry name" value="HAMP"/>
    <property type="match status" value="1"/>
</dbReference>
<dbReference type="SUPFAM" id="SSF158472">
    <property type="entry name" value="HAMP domain-like"/>
    <property type="match status" value="1"/>
</dbReference>
<evidence type="ECO:0000259" key="11">
    <source>
        <dbReference type="PROSITE" id="PS50109"/>
    </source>
</evidence>
<dbReference type="AlphaFoldDB" id="A0A8J6NCI6"/>
<evidence type="ECO:0000313" key="13">
    <source>
        <dbReference type="EMBL" id="MBC8316825.1"/>
    </source>
</evidence>
<keyword evidence="10" id="KW-1133">Transmembrane helix</keyword>
<dbReference type="PANTHER" id="PTHR24421">
    <property type="entry name" value="NITRATE/NITRITE SENSOR PROTEIN NARX-RELATED"/>
    <property type="match status" value="1"/>
</dbReference>
<dbReference type="InterPro" id="IPR017204">
    <property type="entry name" value="Sig_transdc_His_kin_STH3221"/>
</dbReference>
<keyword evidence="6" id="KW-0547">Nucleotide-binding</keyword>
<feature type="domain" description="HAMP" evidence="12">
    <location>
        <begin position="201"/>
        <end position="253"/>
    </location>
</feature>
<evidence type="ECO:0000256" key="10">
    <source>
        <dbReference type="SAM" id="Phobius"/>
    </source>
</evidence>
<dbReference type="InterPro" id="IPR050482">
    <property type="entry name" value="Sensor_HK_TwoCompSys"/>
</dbReference>
<dbReference type="InterPro" id="IPR011712">
    <property type="entry name" value="Sig_transdc_His_kin_sub3_dim/P"/>
</dbReference>
<evidence type="ECO:0000256" key="4">
    <source>
        <dbReference type="ARBA" id="ARBA00022553"/>
    </source>
</evidence>
<dbReference type="Pfam" id="PF07730">
    <property type="entry name" value="HisKA_3"/>
    <property type="match status" value="1"/>
</dbReference>
<evidence type="ECO:0000256" key="5">
    <source>
        <dbReference type="ARBA" id="ARBA00022679"/>
    </source>
</evidence>
<gene>
    <name evidence="13" type="ORF">H8E41_02900</name>
</gene>
<keyword evidence="7" id="KW-0418">Kinase</keyword>
<evidence type="ECO:0000313" key="14">
    <source>
        <dbReference type="Proteomes" id="UP000614424"/>
    </source>
</evidence>
<keyword evidence="10" id="KW-0812">Transmembrane</keyword>
<evidence type="ECO:0000256" key="6">
    <source>
        <dbReference type="ARBA" id="ARBA00022741"/>
    </source>
</evidence>
<keyword evidence="5" id="KW-0808">Transferase</keyword>
<dbReference type="InterPro" id="IPR003594">
    <property type="entry name" value="HATPase_dom"/>
</dbReference>
<dbReference type="PIRSF" id="PIRSF037433">
    <property type="entry name" value="STHK_STH3221_prd"/>
    <property type="match status" value="1"/>
</dbReference>
<dbReference type="Gene3D" id="3.30.565.10">
    <property type="entry name" value="Histidine kinase-like ATPase, C-terminal domain"/>
    <property type="match status" value="1"/>
</dbReference>
<dbReference type="CDD" id="cd16917">
    <property type="entry name" value="HATPase_UhpB-NarQ-NarX-like"/>
    <property type="match status" value="1"/>
</dbReference>
<dbReference type="SMART" id="SM00387">
    <property type="entry name" value="HATPase_c"/>
    <property type="match status" value="1"/>
</dbReference>
<dbReference type="GO" id="GO:0046983">
    <property type="term" value="F:protein dimerization activity"/>
    <property type="evidence" value="ECO:0007669"/>
    <property type="project" value="InterPro"/>
</dbReference>
<evidence type="ECO:0000256" key="8">
    <source>
        <dbReference type="ARBA" id="ARBA00022840"/>
    </source>
</evidence>
<dbReference type="PROSITE" id="PS50885">
    <property type="entry name" value="HAMP"/>
    <property type="match status" value="1"/>
</dbReference>
<keyword evidence="10" id="KW-0472">Membrane</keyword>
<proteinExistence type="predicted"/>
<dbReference type="EMBL" id="JACNJZ010000056">
    <property type="protein sequence ID" value="MBC8316825.1"/>
    <property type="molecule type" value="Genomic_DNA"/>
</dbReference>
<dbReference type="SUPFAM" id="SSF55874">
    <property type="entry name" value="ATPase domain of HSP90 chaperone/DNA topoisomerase II/histidine kinase"/>
    <property type="match status" value="1"/>
</dbReference>